<evidence type="ECO:0000313" key="3">
    <source>
        <dbReference type="EMBL" id="NLP39225.1"/>
    </source>
</evidence>
<organism evidence="3 4">
    <name type="scientific">Corynebacterium pollutisoli</name>
    <dbReference type="NCBI Taxonomy" id="1610489"/>
    <lineage>
        <taxon>Bacteria</taxon>
        <taxon>Bacillati</taxon>
        <taxon>Actinomycetota</taxon>
        <taxon>Actinomycetes</taxon>
        <taxon>Mycobacteriales</taxon>
        <taxon>Corynebacteriaceae</taxon>
        <taxon>Corynebacterium</taxon>
    </lineage>
</organism>
<name>A0A7X8RGP8_9CORY</name>
<evidence type="ECO:0000313" key="4">
    <source>
        <dbReference type="Proteomes" id="UP000568696"/>
    </source>
</evidence>
<dbReference type="Gene3D" id="3.40.50.1400">
    <property type="match status" value="1"/>
</dbReference>
<dbReference type="Pfam" id="PF01903">
    <property type="entry name" value="CbiX"/>
    <property type="match status" value="1"/>
</dbReference>
<dbReference type="GO" id="GO:0016829">
    <property type="term" value="F:lyase activity"/>
    <property type="evidence" value="ECO:0007669"/>
    <property type="project" value="UniProtKB-KW"/>
</dbReference>
<dbReference type="GO" id="GO:0046872">
    <property type="term" value="F:metal ion binding"/>
    <property type="evidence" value="ECO:0007669"/>
    <property type="project" value="UniProtKB-KW"/>
</dbReference>
<dbReference type="AlphaFoldDB" id="A0A7X8RGP8"/>
<sequence>MTALLTLSHGSRHPRAAAGIDRLTAAAGERLGVTARAAHLEFSSPSLIDAARDLAAHGHHCAVVVPLLFTDAFHARHDVPAALAAAREASGLELVPARGLGTGGDIADVLAA</sequence>
<protein>
    <submittedName>
        <fullName evidence="3">Sirohydrochlorin chelatase</fullName>
    </submittedName>
</protein>
<keyword evidence="1" id="KW-0479">Metal-binding</keyword>
<evidence type="ECO:0000256" key="2">
    <source>
        <dbReference type="ARBA" id="ARBA00023239"/>
    </source>
</evidence>
<dbReference type="InterPro" id="IPR050963">
    <property type="entry name" value="Sirohydro_Cobaltochel/CbiX"/>
</dbReference>
<dbReference type="Proteomes" id="UP000568696">
    <property type="component" value="Unassembled WGS sequence"/>
</dbReference>
<proteinExistence type="predicted"/>
<evidence type="ECO:0000256" key="1">
    <source>
        <dbReference type="ARBA" id="ARBA00022723"/>
    </source>
</evidence>
<reference evidence="3 4" key="1">
    <citation type="journal article" date="2020" name="Biotechnol. Biofuels">
        <title>New insights from the biogas microbiome by comprehensive genome-resolved metagenomics of nearly 1600 species originating from multiple anaerobic digesters.</title>
        <authorList>
            <person name="Campanaro S."/>
            <person name="Treu L."/>
            <person name="Rodriguez-R L.M."/>
            <person name="Kovalovszki A."/>
            <person name="Ziels R.M."/>
            <person name="Maus I."/>
            <person name="Zhu X."/>
            <person name="Kougias P.G."/>
            <person name="Basile A."/>
            <person name="Luo G."/>
            <person name="Schluter A."/>
            <person name="Konstantinidis K.T."/>
            <person name="Angelidaki I."/>
        </authorList>
    </citation>
    <scope>NUCLEOTIDE SEQUENCE [LARGE SCALE GENOMIC DNA]</scope>
    <source>
        <strain evidence="3">AS23ysBPME_344</strain>
    </source>
</reference>
<gene>
    <name evidence="3" type="ORF">GX356_05830</name>
</gene>
<dbReference type="SUPFAM" id="SSF53800">
    <property type="entry name" value="Chelatase"/>
    <property type="match status" value="1"/>
</dbReference>
<keyword evidence="2" id="KW-0456">Lyase</keyword>
<dbReference type="CDD" id="cd03416">
    <property type="entry name" value="CbiX_SirB_N"/>
    <property type="match status" value="1"/>
</dbReference>
<dbReference type="PANTHER" id="PTHR33542:SF5">
    <property type="entry name" value="FERROCHELATASE CHE1"/>
    <property type="match status" value="1"/>
</dbReference>
<comment type="caution">
    <text evidence="3">The sequence shown here is derived from an EMBL/GenBank/DDBJ whole genome shotgun (WGS) entry which is preliminary data.</text>
</comment>
<accession>A0A7X8RGP8</accession>
<dbReference type="InterPro" id="IPR002762">
    <property type="entry name" value="CbiX-like"/>
</dbReference>
<dbReference type="PANTHER" id="PTHR33542">
    <property type="entry name" value="SIROHYDROCHLORIN FERROCHELATASE, CHLOROPLASTIC"/>
    <property type="match status" value="1"/>
</dbReference>
<dbReference type="EMBL" id="JAAYSN010000151">
    <property type="protein sequence ID" value="NLP39225.1"/>
    <property type="molecule type" value="Genomic_DNA"/>
</dbReference>
<feature type="non-terminal residue" evidence="3">
    <location>
        <position position="112"/>
    </location>
</feature>